<name>A0A9Q3VKR1_9ACTN</name>
<dbReference type="InterPro" id="IPR050106">
    <property type="entry name" value="HistidinolP_aminotransfase"/>
</dbReference>
<dbReference type="Gene3D" id="3.40.640.10">
    <property type="entry name" value="Type I PLP-dependent aspartate aminotransferase-like (Major domain)"/>
    <property type="match status" value="1"/>
</dbReference>
<dbReference type="CDD" id="cd00609">
    <property type="entry name" value="AAT_like"/>
    <property type="match status" value="1"/>
</dbReference>
<dbReference type="InterPro" id="IPR015424">
    <property type="entry name" value="PyrdxlP-dep_Trfase"/>
</dbReference>
<dbReference type="PANTHER" id="PTHR43643">
    <property type="entry name" value="HISTIDINOL-PHOSPHATE AMINOTRANSFERASE 2"/>
    <property type="match status" value="1"/>
</dbReference>
<dbReference type="PANTHER" id="PTHR43643:SF3">
    <property type="entry name" value="HISTIDINOL-PHOSPHATE AMINOTRANSFERASE"/>
    <property type="match status" value="1"/>
</dbReference>
<keyword evidence="3" id="KW-0663">Pyridoxal phosphate</keyword>
<evidence type="ECO:0000256" key="1">
    <source>
        <dbReference type="ARBA" id="ARBA00022576"/>
    </source>
</evidence>
<evidence type="ECO:0000259" key="5">
    <source>
        <dbReference type="Pfam" id="PF00155"/>
    </source>
</evidence>
<dbReference type="InterPro" id="IPR004839">
    <property type="entry name" value="Aminotransferase_I/II_large"/>
</dbReference>
<dbReference type="GO" id="GO:0008483">
    <property type="term" value="F:transaminase activity"/>
    <property type="evidence" value="ECO:0007669"/>
    <property type="project" value="UniProtKB-KW"/>
</dbReference>
<comment type="caution">
    <text evidence="6">The sequence shown here is derived from an EMBL/GenBank/DDBJ whole genome shotgun (WGS) entry which is preliminary data.</text>
</comment>
<dbReference type="InterPro" id="IPR015421">
    <property type="entry name" value="PyrdxlP-dep_Trfase_major"/>
</dbReference>
<organism evidence="6 7">
    <name type="scientific">Streptomyces guryensis</name>
    <dbReference type="NCBI Taxonomy" id="2886947"/>
    <lineage>
        <taxon>Bacteria</taxon>
        <taxon>Bacillati</taxon>
        <taxon>Actinomycetota</taxon>
        <taxon>Actinomycetes</taxon>
        <taxon>Kitasatosporales</taxon>
        <taxon>Streptomycetaceae</taxon>
        <taxon>Streptomyces</taxon>
    </lineage>
</organism>
<keyword evidence="7" id="KW-1185">Reference proteome</keyword>
<evidence type="ECO:0000256" key="4">
    <source>
        <dbReference type="SAM" id="MobiDB-lite"/>
    </source>
</evidence>
<keyword evidence="1 6" id="KW-0032">Aminotransferase</keyword>
<proteinExistence type="predicted"/>
<dbReference type="Pfam" id="PF00155">
    <property type="entry name" value="Aminotran_1_2"/>
    <property type="match status" value="1"/>
</dbReference>
<dbReference type="SUPFAM" id="SSF53383">
    <property type="entry name" value="PLP-dependent transferases"/>
    <property type="match status" value="1"/>
</dbReference>
<protein>
    <submittedName>
        <fullName evidence="6">Aminotransferase class I/II-fold pyridoxal phosphate-dependent enzyme</fullName>
    </submittedName>
</protein>
<keyword evidence="2" id="KW-0808">Transferase</keyword>
<evidence type="ECO:0000313" key="7">
    <source>
        <dbReference type="Proteomes" id="UP001108029"/>
    </source>
</evidence>
<dbReference type="EMBL" id="JAJSBI010000008">
    <property type="protein sequence ID" value="MCD9875673.1"/>
    <property type="molecule type" value="Genomic_DNA"/>
</dbReference>
<dbReference type="Proteomes" id="UP001108029">
    <property type="component" value="Unassembled WGS sequence"/>
</dbReference>
<sequence length="361" mass="37624">MSEAVREVGECAHLTLDPLATGLTEKLAGRLGLPADRVVTGPGSGALLQMFLSAHAGPGTEVVHAWPSFEMYPLLIRNTGAEPVAVPSDGPRHDMASLAEAVTDRTRVVLLCNPDNPTGEVLGHDQLVEFLAALPPHVLVLVDEAYREFAEPGTLADALALAADDERVAVVRTFSKSHGLLGLRVGYLVAPPTVAAPLRRMTPFFRVSTPAQAAASVALDAEGLMREQCAEVARERDRVRAGLLDLGWDVPPSGGNFLWVPLGGRNQAFVDHLAAHGVVVREIAGAGVRVSTGSPEANDAVLALAKEFAAREPTANTAPVAAAATGTATATTTPAPVPTPAPTPREPDVPTAQSPEKEPPV</sequence>
<dbReference type="InterPro" id="IPR015422">
    <property type="entry name" value="PyrdxlP-dep_Trfase_small"/>
</dbReference>
<feature type="domain" description="Aminotransferase class I/classII large" evidence="5">
    <location>
        <begin position="23"/>
        <end position="298"/>
    </location>
</feature>
<feature type="compositionally biased region" description="Pro residues" evidence="4">
    <location>
        <begin position="335"/>
        <end position="344"/>
    </location>
</feature>
<feature type="compositionally biased region" description="Low complexity" evidence="4">
    <location>
        <begin position="313"/>
        <end position="334"/>
    </location>
</feature>
<gene>
    <name evidence="6" type="ORF">LJ657_18810</name>
</gene>
<dbReference type="Gene3D" id="3.90.1150.10">
    <property type="entry name" value="Aspartate Aminotransferase, domain 1"/>
    <property type="match status" value="1"/>
</dbReference>
<evidence type="ECO:0000256" key="2">
    <source>
        <dbReference type="ARBA" id="ARBA00022679"/>
    </source>
</evidence>
<evidence type="ECO:0000256" key="3">
    <source>
        <dbReference type="ARBA" id="ARBA00022898"/>
    </source>
</evidence>
<accession>A0A9Q3VKR1</accession>
<dbReference type="AlphaFoldDB" id="A0A9Q3VKR1"/>
<evidence type="ECO:0000313" key="6">
    <source>
        <dbReference type="EMBL" id="MCD9875673.1"/>
    </source>
</evidence>
<reference evidence="6" key="1">
    <citation type="submission" date="2021-12" db="EMBL/GenBank/DDBJ databases">
        <authorList>
            <person name="Lee J.-H."/>
            <person name="Kim S.-B."/>
        </authorList>
    </citation>
    <scope>NUCLEOTIDE SEQUENCE</scope>
    <source>
        <strain evidence="6">NR30</strain>
    </source>
</reference>
<dbReference type="GO" id="GO:0030170">
    <property type="term" value="F:pyridoxal phosphate binding"/>
    <property type="evidence" value="ECO:0007669"/>
    <property type="project" value="InterPro"/>
</dbReference>
<feature type="region of interest" description="Disordered" evidence="4">
    <location>
        <begin position="312"/>
        <end position="361"/>
    </location>
</feature>